<evidence type="ECO:0000313" key="1">
    <source>
        <dbReference type="EMBL" id="QJA88709.1"/>
    </source>
</evidence>
<name>A0A6M3L338_9ZZZZ</name>
<dbReference type="AlphaFoldDB" id="A0A6M3L338"/>
<organism evidence="1">
    <name type="scientific">viral metagenome</name>
    <dbReference type="NCBI Taxonomy" id="1070528"/>
    <lineage>
        <taxon>unclassified sequences</taxon>
        <taxon>metagenomes</taxon>
        <taxon>organismal metagenomes</taxon>
    </lineage>
</organism>
<protein>
    <submittedName>
        <fullName evidence="1">Uncharacterized protein</fullName>
    </submittedName>
</protein>
<dbReference type="EMBL" id="MT142799">
    <property type="protein sequence ID" value="QJA88709.1"/>
    <property type="molecule type" value="Genomic_DNA"/>
</dbReference>
<sequence length="84" mass="9163">MSQPIHCPHCGARLYGTDILEKQCSNCHGKLKMDTVAKPFGPWGGFNECVAHMTKPKSEGGGGYTLEQAKRVCGKLQSRLGEKK</sequence>
<accession>A0A6M3L338</accession>
<proteinExistence type="predicted"/>
<reference evidence="1" key="1">
    <citation type="submission" date="2020-03" db="EMBL/GenBank/DDBJ databases">
        <title>The deep terrestrial virosphere.</title>
        <authorList>
            <person name="Holmfeldt K."/>
            <person name="Nilsson E."/>
            <person name="Simone D."/>
            <person name="Lopez-Fernandez M."/>
            <person name="Wu X."/>
            <person name="de Brujin I."/>
            <person name="Lundin D."/>
            <person name="Andersson A."/>
            <person name="Bertilsson S."/>
            <person name="Dopson M."/>
        </authorList>
    </citation>
    <scope>NUCLEOTIDE SEQUENCE</scope>
    <source>
        <strain evidence="1">MM415B02704</strain>
    </source>
</reference>
<gene>
    <name evidence="1" type="ORF">MM415B02704_0003</name>
</gene>